<comment type="subcellular location">
    <subcellularLocation>
        <location evidence="1">Membrane</location>
        <topology evidence="1">Single-pass membrane protein</topology>
    </subcellularLocation>
</comment>
<name>A0A7L2E2Q9_ANTMN</name>
<keyword evidence="3" id="KW-1133">Transmembrane helix</keyword>
<dbReference type="InterPro" id="IPR015919">
    <property type="entry name" value="Cadherin-like_sf"/>
</dbReference>
<keyword evidence="2" id="KW-0812">Transmembrane</keyword>
<evidence type="ECO:0000259" key="7">
    <source>
        <dbReference type="PROSITE" id="PS50268"/>
    </source>
</evidence>
<protein>
    <submittedName>
        <fullName evidence="8">PCDGE protein</fullName>
    </submittedName>
</protein>
<keyword evidence="5" id="KW-0325">Glycoprotein</keyword>
<dbReference type="InterPro" id="IPR050174">
    <property type="entry name" value="Protocadherin/Cadherin-CA"/>
</dbReference>
<dbReference type="PANTHER" id="PTHR24028">
    <property type="entry name" value="CADHERIN-87A"/>
    <property type="match status" value="1"/>
</dbReference>
<feature type="non-terminal residue" evidence="8">
    <location>
        <position position="95"/>
    </location>
</feature>
<dbReference type="InterPro" id="IPR002126">
    <property type="entry name" value="Cadherin-like_dom"/>
</dbReference>
<keyword evidence="4" id="KW-0472">Membrane</keyword>
<evidence type="ECO:0000256" key="2">
    <source>
        <dbReference type="ARBA" id="ARBA00022692"/>
    </source>
</evidence>
<dbReference type="Gene3D" id="2.60.40.60">
    <property type="entry name" value="Cadherins"/>
    <property type="match status" value="1"/>
</dbReference>
<keyword evidence="6" id="KW-0106">Calcium</keyword>
<feature type="non-terminal residue" evidence="8">
    <location>
        <position position="1"/>
    </location>
</feature>
<dbReference type="OrthoDB" id="6252479at2759"/>
<dbReference type="FunFam" id="2.60.40.60:FF:000129">
    <property type="entry name" value="protocadherin alpha-C2 isoform X1"/>
    <property type="match status" value="1"/>
</dbReference>
<proteinExistence type="predicted"/>
<evidence type="ECO:0000313" key="8">
    <source>
        <dbReference type="EMBL" id="NXQ56098.1"/>
    </source>
</evidence>
<evidence type="ECO:0000313" key="9">
    <source>
        <dbReference type="Proteomes" id="UP000554720"/>
    </source>
</evidence>
<reference evidence="8 9" key="1">
    <citation type="submission" date="2019-09" db="EMBL/GenBank/DDBJ databases">
        <title>Bird 10,000 Genomes (B10K) Project - Family phase.</title>
        <authorList>
            <person name="Zhang G."/>
        </authorList>
    </citation>
    <scope>NUCLEOTIDE SEQUENCE [LARGE SCALE GENOMIC DNA]</scope>
    <source>
        <strain evidence="8">B10K-DU-011-42</strain>
        <tissue evidence="8">Muscle</tissue>
    </source>
</reference>
<dbReference type="EMBL" id="VWYI01016966">
    <property type="protein sequence ID" value="NXQ56098.1"/>
    <property type="molecule type" value="Genomic_DNA"/>
</dbReference>
<evidence type="ECO:0000256" key="4">
    <source>
        <dbReference type="ARBA" id="ARBA00023136"/>
    </source>
</evidence>
<dbReference type="GO" id="GO:0005886">
    <property type="term" value="C:plasma membrane"/>
    <property type="evidence" value="ECO:0007669"/>
    <property type="project" value="TreeGrafter"/>
</dbReference>
<evidence type="ECO:0000256" key="6">
    <source>
        <dbReference type="PROSITE-ProRule" id="PRU00043"/>
    </source>
</evidence>
<dbReference type="CDD" id="cd11304">
    <property type="entry name" value="Cadherin_repeat"/>
    <property type="match status" value="1"/>
</dbReference>
<dbReference type="GO" id="GO:0007156">
    <property type="term" value="P:homophilic cell adhesion via plasma membrane adhesion molecules"/>
    <property type="evidence" value="ECO:0007669"/>
    <property type="project" value="InterPro"/>
</dbReference>
<dbReference type="GO" id="GO:0005509">
    <property type="term" value="F:calcium ion binding"/>
    <property type="evidence" value="ECO:0007669"/>
    <property type="project" value="UniProtKB-UniRule"/>
</dbReference>
<organism evidence="8 9">
    <name type="scientific">Anthoscopus minutus</name>
    <name type="common">Southern penduline-tit</name>
    <dbReference type="NCBI Taxonomy" id="156561"/>
    <lineage>
        <taxon>Eukaryota</taxon>
        <taxon>Metazoa</taxon>
        <taxon>Chordata</taxon>
        <taxon>Craniata</taxon>
        <taxon>Vertebrata</taxon>
        <taxon>Euteleostomi</taxon>
        <taxon>Archelosauria</taxon>
        <taxon>Archosauria</taxon>
        <taxon>Dinosauria</taxon>
        <taxon>Saurischia</taxon>
        <taxon>Theropoda</taxon>
        <taxon>Coelurosauria</taxon>
        <taxon>Aves</taxon>
        <taxon>Neognathae</taxon>
        <taxon>Neoaves</taxon>
        <taxon>Telluraves</taxon>
        <taxon>Australaves</taxon>
        <taxon>Passeriformes</taxon>
        <taxon>Paridae</taxon>
        <taxon>Anthoscopus</taxon>
    </lineage>
</organism>
<dbReference type="AlphaFoldDB" id="A0A7L2E2Q9"/>
<dbReference type="PANTHER" id="PTHR24028:SF73">
    <property type="entry name" value="PROTOCADHERIN GAMMA-B3-RELATED"/>
    <property type="match status" value="1"/>
</dbReference>
<dbReference type="PROSITE" id="PS50268">
    <property type="entry name" value="CADHERIN_2"/>
    <property type="match status" value="1"/>
</dbReference>
<comment type="caution">
    <text evidence="8">The sequence shown here is derived from an EMBL/GenBank/DDBJ whole genome shotgun (WGS) entry which is preliminary data.</text>
</comment>
<gene>
    <name evidence="8" type="primary">Pcdhgb2</name>
    <name evidence="8" type="ORF">ANTMIN_R15387</name>
</gene>
<accession>A0A7L2E2Q9</accession>
<dbReference type="SUPFAM" id="SSF49313">
    <property type="entry name" value="Cadherin-like"/>
    <property type="match status" value="1"/>
</dbReference>
<evidence type="ECO:0000256" key="3">
    <source>
        <dbReference type="ARBA" id="ARBA00022989"/>
    </source>
</evidence>
<dbReference type="Pfam" id="PF00028">
    <property type="entry name" value="Cadherin"/>
    <property type="match status" value="1"/>
</dbReference>
<dbReference type="PRINTS" id="PR00205">
    <property type="entry name" value="CADHERIN"/>
</dbReference>
<dbReference type="Proteomes" id="UP000554720">
    <property type="component" value="Unassembled WGS sequence"/>
</dbReference>
<dbReference type="SMART" id="SM00112">
    <property type="entry name" value="CA"/>
    <property type="match status" value="1"/>
</dbReference>
<evidence type="ECO:0000256" key="5">
    <source>
        <dbReference type="ARBA" id="ARBA00023180"/>
    </source>
</evidence>
<feature type="domain" description="Cadherin" evidence="7">
    <location>
        <begin position="3"/>
        <end position="95"/>
    </location>
</feature>
<evidence type="ECO:0000256" key="1">
    <source>
        <dbReference type="ARBA" id="ARBA00004167"/>
    </source>
</evidence>
<keyword evidence="9" id="KW-1185">Reference proteome</keyword>
<sequence>NPVPEDIVPSTVVAVLNVRDRDSGENGEVSCKMAGNLPFKLEASSENTYKLITSSALDRENVSVYNITITATDRGRPSLWSSAELVLEVSDVNDN</sequence>